<dbReference type="Proteomes" id="UP001223079">
    <property type="component" value="Unassembled WGS sequence"/>
</dbReference>
<evidence type="ECO:0000313" key="2">
    <source>
        <dbReference type="EMBL" id="MDQ0223461.1"/>
    </source>
</evidence>
<organism evidence="2 3">
    <name type="scientific">Streptococcus moroccensis</name>
    <dbReference type="NCBI Taxonomy" id="1451356"/>
    <lineage>
        <taxon>Bacteria</taxon>
        <taxon>Bacillati</taxon>
        <taxon>Bacillota</taxon>
        <taxon>Bacilli</taxon>
        <taxon>Lactobacillales</taxon>
        <taxon>Streptococcaceae</taxon>
        <taxon>Streptococcus</taxon>
    </lineage>
</organism>
<name>A0ABT9YV39_9STRE</name>
<comment type="caution">
    <text evidence="2">The sequence shown here is derived from an EMBL/GenBank/DDBJ whole genome shotgun (WGS) entry which is preliminary data.</text>
</comment>
<feature type="transmembrane region" description="Helical" evidence="1">
    <location>
        <begin position="32"/>
        <end position="54"/>
    </location>
</feature>
<keyword evidence="1" id="KW-1133">Transmembrane helix</keyword>
<keyword evidence="1" id="KW-0472">Membrane</keyword>
<protein>
    <submittedName>
        <fullName evidence="2">MFS family arabinose efflux permease</fullName>
    </submittedName>
</protein>
<dbReference type="InterPro" id="IPR036259">
    <property type="entry name" value="MFS_trans_sf"/>
</dbReference>
<dbReference type="SUPFAM" id="SSF103473">
    <property type="entry name" value="MFS general substrate transporter"/>
    <property type="match status" value="1"/>
</dbReference>
<reference evidence="2 3" key="1">
    <citation type="submission" date="2023-07" db="EMBL/GenBank/DDBJ databases">
        <title>Genomic Encyclopedia of Type Strains, Phase IV (KMG-IV): sequencing the most valuable type-strain genomes for metagenomic binning, comparative biology and taxonomic classification.</title>
        <authorList>
            <person name="Goeker M."/>
        </authorList>
    </citation>
    <scope>NUCLEOTIDE SEQUENCE [LARGE SCALE GENOMIC DNA]</scope>
    <source>
        <strain evidence="2 3">DSM 105143</strain>
    </source>
</reference>
<gene>
    <name evidence="2" type="ORF">J2S23_002037</name>
</gene>
<evidence type="ECO:0000256" key="1">
    <source>
        <dbReference type="SAM" id="Phobius"/>
    </source>
</evidence>
<dbReference type="EMBL" id="JAUSTM010000030">
    <property type="protein sequence ID" value="MDQ0223461.1"/>
    <property type="molecule type" value="Genomic_DNA"/>
</dbReference>
<evidence type="ECO:0000313" key="3">
    <source>
        <dbReference type="Proteomes" id="UP001223079"/>
    </source>
</evidence>
<dbReference type="Gene3D" id="1.20.1250.20">
    <property type="entry name" value="MFS general substrate transporter like domains"/>
    <property type="match status" value="1"/>
</dbReference>
<sequence>MKKSVIYLTSEGQVPIPVYFQKHVVPQQQGRIFSILDIVIQISIPLGTVIYGILFDYFSFVSTFLISGAKFQVEVSHF</sequence>
<keyword evidence="1" id="KW-0812">Transmembrane</keyword>
<proteinExistence type="predicted"/>
<keyword evidence="3" id="KW-1185">Reference proteome</keyword>
<accession>A0ABT9YV39</accession>